<keyword evidence="6" id="KW-0347">Helicase</keyword>
<comment type="similarity">
    <text evidence="2">Belongs to the SNF2/RAD54 helicase family.</text>
</comment>
<evidence type="ECO:0000256" key="1">
    <source>
        <dbReference type="ARBA" id="ARBA00004123"/>
    </source>
</evidence>
<feature type="compositionally biased region" description="Basic residues" evidence="12">
    <location>
        <begin position="517"/>
        <end position="528"/>
    </location>
</feature>
<dbReference type="EC" id="3.6.4.12" evidence="3"/>
<feature type="region of interest" description="Disordered" evidence="12">
    <location>
        <begin position="476"/>
        <end position="556"/>
    </location>
</feature>
<feature type="region of interest" description="Disordered" evidence="12">
    <location>
        <begin position="681"/>
        <end position="709"/>
    </location>
</feature>
<keyword evidence="9" id="KW-0238">DNA-binding</keyword>
<dbReference type="InterPro" id="IPR000330">
    <property type="entry name" value="SNF2_N"/>
</dbReference>
<comment type="caution">
    <text evidence="15">The sequence shown here is derived from an EMBL/GenBank/DDBJ whole genome shotgun (WGS) entry which is preliminary data.</text>
</comment>
<evidence type="ECO:0000259" key="13">
    <source>
        <dbReference type="PROSITE" id="PS51192"/>
    </source>
</evidence>
<dbReference type="Gene3D" id="3.40.50.10810">
    <property type="entry name" value="Tandem AAA-ATPase domain"/>
    <property type="match status" value="1"/>
</dbReference>
<protein>
    <recommendedName>
        <fullName evidence="3">DNA helicase</fullName>
        <ecNumber evidence="3">3.6.4.12</ecNumber>
    </recommendedName>
</protein>
<feature type="coiled-coil region" evidence="11">
    <location>
        <begin position="973"/>
        <end position="1000"/>
    </location>
</feature>
<feature type="compositionally biased region" description="Polar residues" evidence="12">
    <location>
        <begin position="92"/>
        <end position="110"/>
    </location>
</feature>
<evidence type="ECO:0000259" key="14">
    <source>
        <dbReference type="PROSITE" id="PS51194"/>
    </source>
</evidence>
<evidence type="ECO:0000256" key="2">
    <source>
        <dbReference type="ARBA" id="ARBA00007025"/>
    </source>
</evidence>
<feature type="compositionally biased region" description="Acidic residues" evidence="12">
    <location>
        <begin position="532"/>
        <end position="549"/>
    </location>
</feature>
<evidence type="ECO:0000313" key="16">
    <source>
        <dbReference type="Proteomes" id="UP000664169"/>
    </source>
</evidence>
<reference evidence="15" key="1">
    <citation type="submission" date="2021-03" db="EMBL/GenBank/DDBJ databases">
        <authorList>
            <person name="Tagirdzhanova G."/>
        </authorList>
    </citation>
    <scope>NUCLEOTIDE SEQUENCE</scope>
</reference>
<feature type="domain" description="Helicase C-terminal" evidence="14">
    <location>
        <begin position="1096"/>
        <end position="1253"/>
    </location>
</feature>
<evidence type="ECO:0000256" key="3">
    <source>
        <dbReference type="ARBA" id="ARBA00012551"/>
    </source>
</evidence>
<feature type="compositionally biased region" description="Low complexity" evidence="12">
    <location>
        <begin position="163"/>
        <end position="191"/>
    </location>
</feature>
<keyword evidence="8" id="KW-0156">Chromatin regulator</keyword>
<feature type="compositionally biased region" description="Polar residues" evidence="12">
    <location>
        <begin position="51"/>
        <end position="64"/>
    </location>
</feature>
<feature type="compositionally biased region" description="Polar residues" evidence="12">
    <location>
        <begin position="134"/>
        <end position="155"/>
    </location>
</feature>
<dbReference type="Pfam" id="PF00176">
    <property type="entry name" value="SNF2-rel_dom"/>
    <property type="match status" value="1"/>
</dbReference>
<dbReference type="SMART" id="SM00490">
    <property type="entry name" value="HELICc"/>
    <property type="match status" value="1"/>
</dbReference>
<feature type="domain" description="Helicase ATP-binding" evidence="13">
    <location>
        <begin position="739"/>
        <end position="903"/>
    </location>
</feature>
<dbReference type="GO" id="GO:0140658">
    <property type="term" value="F:ATP-dependent chromatin remodeler activity"/>
    <property type="evidence" value="ECO:0007669"/>
    <property type="project" value="UniProtKB-ARBA"/>
</dbReference>
<feature type="region of interest" description="Disordered" evidence="12">
    <location>
        <begin position="45"/>
        <end position="213"/>
    </location>
</feature>
<evidence type="ECO:0000256" key="9">
    <source>
        <dbReference type="ARBA" id="ARBA00023125"/>
    </source>
</evidence>
<accession>A0A8H3IXX7</accession>
<dbReference type="CDD" id="cd18793">
    <property type="entry name" value="SF2_C_SNF"/>
    <property type="match status" value="1"/>
</dbReference>
<keyword evidence="11" id="KW-0175">Coiled coil</keyword>
<evidence type="ECO:0000256" key="7">
    <source>
        <dbReference type="ARBA" id="ARBA00022840"/>
    </source>
</evidence>
<dbReference type="InterPro" id="IPR001650">
    <property type="entry name" value="Helicase_C-like"/>
</dbReference>
<evidence type="ECO:0000313" key="15">
    <source>
        <dbReference type="EMBL" id="CAF9931614.1"/>
    </source>
</evidence>
<dbReference type="PROSITE" id="PS51194">
    <property type="entry name" value="HELICASE_CTER"/>
    <property type="match status" value="1"/>
</dbReference>
<dbReference type="InterPro" id="IPR014001">
    <property type="entry name" value="Helicase_ATP-bd"/>
</dbReference>
<keyword evidence="5" id="KW-0378">Hydrolase</keyword>
<dbReference type="Proteomes" id="UP000664169">
    <property type="component" value="Unassembled WGS sequence"/>
</dbReference>
<gene>
    <name evidence="15" type="ORF">GOMPHAMPRED_005982</name>
</gene>
<name>A0A8H3IXX7_9LECA</name>
<evidence type="ECO:0000256" key="10">
    <source>
        <dbReference type="ARBA" id="ARBA00023242"/>
    </source>
</evidence>
<dbReference type="InterPro" id="IPR018247">
    <property type="entry name" value="EF_Hand_1_Ca_BS"/>
</dbReference>
<dbReference type="GO" id="GO:0016787">
    <property type="term" value="F:hydrolase activity"/>
    <property type="evidence" value="ECO:0007669"/>
    <property type="project" value="UniProtKB-KW"/>
</dbReference>
<keyword evidence="7" id="KW-0067">ATP-binding</keyword>
<dbReference type="PROSITE" id="PS00018">
    <property type="entry name" value="EF_HAND_1"/>
    <property type="match status" value="1"/>
</dbReference>
<dbReference type="PANTHER" id="PTHR10799">
    <property type="entry name" value="SNF2/RAD54 HELICASE FAMILY"/>
    <property type="match status" value="1"/>
</dbReference>
<keyword evidence="16" id="KW-1185">Reference proteome</keyword>
<dbReference type="SMART" id="SM00487">
    <property type="entry name" value="DEXDc"/>
    <property type="match status" value="1"/>
</dbReference>
<dbReference type="EMBL" id="CAJPDQ010000039">
    <property type="protein sequence ID" value="CAF9931614.1"/>
    <property type="molecule type" value="Genomic_DNA"/>
</dbReference>
<evidence type="ECO:0000256" key="12">
    <source>
        <dbReference type="SAM" id="MobiDB-lite"/>
    </source>
</evidence>
<dbReference type="InterPro" id="IPR038718">
    <property type="entry name" value="SNF2-like_sf"/>
</dbReference>
<proteinExistence type="inferred from homology"/>
<sequence>MDSQNNVPLDESLMENQLPVQEFLNDPLSGIQTEYLSTQEFHSTPFPEFNTIESPHNHQTQPTQIIDRGTSRTPKGDEVQVPASSPLLDARVSNSPVNSIPTQLLNNGQPRSAPPAPMGLAPPGTALRRPMNLVGTQSPSPGPQTQGTPRNSQGQPFPHMHPSQRQGLQQQQQQPGRQQQWAPQGPQQNGQHQFPNGMQGHNPAALTPAQQHAMAHARYSGMVPQGYAPQPHMNVFGFPTGEMVPQQPMPNMQPQFNVYQPRYAGSLPYSAAKNIDLSDDELLKYQGGYSEDDSQQNRDIKPSKIKFKAPLVGPQHGQAIPGTGRQQFNQLIANSYYQPQTAQYIPQPNIQMPQRSMKRPGGDLLTTAYGGYERPMKLQRQTLPMGMPQTIRLEDIQDPEMRNRIQRVRAVIPAPVSMCYSALVKHHGNEPDAMAFLVEQQRIIHAQRVYHARQAMHPVDAPDELAMGQYRQYRPTAKQQLKGPAQTIQQRYGQHAGMRRDLQQPTNVPTLIVKPALGRRKKLMKGRKHADSDEESEPDLGETSSDDSGVELHQEDDVSYDEEVLDFFNKHSVEDLMDIANLERPKAEHILSFRPFDSLANVEAIQDPDFKPNPKARKQPRTMGDKIVEYVQQMWRGYQAVEALVEKCSELRNPITKGIAAWGVDVVGLSKEGEMALSTIRKEGSSAPSLKDSGVGTPTTVDEVDSPSKASINLTPPPKIMAEGVVLKEFQLIGMNWLTLLYTNNLSCILADDMGLGKTIQVIAFLAHLWEAGVRGTHIIIVPSSVLENWLREFQKFCPSLEVMPYYGEKDRGELRDKLLEQKPNILVTTYSYAQQEKDRKFLSKLKPLSCIFDEGHMLKNANTKRYRELMQINPKWRVLLTGTPLQNNLQELTSLLAFMMPELFRSEAEALANIFKHKAKTTDSSTHDALLSAQRIARARSMMAPFILRRKKYQVLQDLVKKTRRVVSCDLHEKQKEIYDELVEQRRKILEERKAAKDAGEKPQITSSTNHLMGLRKASIHPLLFRRIYDDKKLAKMCKAYKTATPDEKRSVEELVEDNWHFHDFGIHKRVEEHPATAKFALQNEEWMVSGKVTKLVEIVKDFKESGDRALIFSQFTMTLDILEEVFETIGMKFYRIDGTTPVNERQLLIDEFEANEDVTIFMLTTKAGGAGLNLTAANKVILFDQSYNPQDDIQAENRAHRVGQTREVEVVRLVTKDTIEEQIFALGKSKLELDDRVAGESNVPTGDGSAEIKSEEDLKFDQAMEAKKIAEALGIEDADGEGVIDEEEVKLV</sequence>
<evidence type="ECO:0000256" key="5">
    <source>
        <dbReference type="ARBA" id="ARBA00022801"/>
    </source>
</evidence>
<keyword evidence="10" id="KW-0539">Nucleus</keyword>
<dbReference type="GO" id="GO:0005524">
    <property type="term" value="F:ATP binding"/>
    <property type="evidence" value="ECO:0007669"/>
    <property type="project" value="UniProtKB-KW"/>
</dbReference>
<evidence type="ECO:0000256" key="6">
    <source>
        <dbReference type="ARBA" id="ARBA00022806"/>
    </source>
</evidence>
<evidence type="ECO:0000256" key="11">
    <source>
        <dbReference type="SAM" id="Coils"/>
    </source>
</evidence>
<dbReference type="GO" id="GO:0005694">
    <property type="term" value="C:chromosome"/>
    <property type="evidence" value="ECO:0007669"/>
    <property type="project" value="UniProtKB-ARBA"/>
</dbReference>
<dbReference type="InterPro" id="IPR049730">
    <property type="entry name" value="SNF2/RAD54-like_C"/>
</dbReference>
<dbReference type="Gene3D" id="3.40.50.300">
    <property type="entry name" value="P-loop containing nucleotide triphosphate hydrolases"/>
    <property type="match status" value="1"/>
</dbReference>
<dbReference type="PROSITE" id="PS51192">
    <property type="entry name" value="HELICASE_ATP_BIND_1"/>
    <property type="match status" value="1"/>
</dbReference>
<comment type="subcellular location">
    <subcellularLocation>
        <location evidence="1">Nucleus</location>
    </subcellularLocation>
</comment>
<evidence type="ECO:0000256" key="8">
    <source>
        <dbReference type="ARBA" id="ARBA00022853"/>
    </source>
</evidence>
<keyword evidence="4" id="KW-0547">Nucleotide-binding</keyword>
<dbReference type="GO" id="GO:0003678">
    <property type="term" value="F:DNA helicase activity"/>
    <property type="evidence" value="ECO:0007669"/>
    <property type="project" value="UniProtKB-EC"/>
</dbReference>
<dbReference type="Pfam" id="PF00271">
    <property type="entry name" value="Helicase_C"/>
    <property type="match status" value="1"/>
</dbReference>
<dbReference type="GO" id="GO:0005634">
    <property type="term" value="C:nucleus"/>
    <property type="evidence" value="ECO:0007669"/>
    <property type="project" value="UniProtKB-SubCell"/>
</dbReference>
<dbReference type="OrthoDB" id="5857104at2759"/>
<dbReference type="InterPro" id="IPR027417">
    <property type="entry name" value="P-loop_NTPase"/>
</dbReference>
<organism evidence="15 16">
    <name type="scientific">Gomphillus americanus</name>
    <dbReference type="NCBI Taxonomy" id="1940652"/>
    <lineage>
        <taxon>Eukaryota</taxon>
        <taxon>Fungi</taxon>
        <taxon>Dikarya</taxon>
        <taxon>Ascomycota</taxon>
        <taxon>Pezizomycotina</taxon>
        <taxon>Lecanoromycetes</taxon>
        <taxon>OSLEUM clade</taxon>
        <taxon>Ostropomycetidae</taxon>
        <taxon>Ostropales</taxon>
        <taxon>Graphidaceae</taxon>
        <taxon>Gomphilloideae</taxon>
        <taxon>Gomphillus</taxon>
    </lineage>
</organism>
<dbReference type="SUPFAM" id="SSF52540">
    <property type="entry name" value="P-loop containing nucleoside triphosphate hydrolases"/>
    <property type="match status" value="2"/>
</dbReference>
<dbReference type="FunFam" id="3.40.50.10810:FF:000014">
    <property type="entry name" value="SWI/SNF-related matrix-associated actin-dependent regulator of chromatin subfamily A containing DEAD/H box 1"/>
    <property type="match status" value="1"/>
</dbReference>
<feature type="compositionally biased region" description="Low complexity" evidence="12">
    <location>
        <begin position="118"/>
        <end position="127"/>
    </location>
</feature>
<dbReference type="GO" id="GO:0003677">
    <property type="term" value="F:DNA binding"/>
    <property type="evidence" value="ECO:0007669"/>
    <property type="project" value="UniProtKB-KW"/>
</dbReference>
<evidence type="ECO:0000256" key="4">
    <source>
        <dbReference type="ARBA" id="ARBA00022741"/>
    </source>
</evidence>